<dbReference type="CDD" id="cd06445">
    <property type="entry name" value="ATase"/>
    <property type="match status" value="1"/>
</dbReference>
<keyword evidence="3 8" id="KW-0808">Transferase</keyword>
<dbReference type="PANTHER" id="PTHR42942">
    <property type="entry name" value="6-O-METHYLGUANINE DNA METHYLTRANSFERASE"/>
    <property type="match status" value="1"/>
</dbReference>
<evidence type="ECO:0000256" key="4">
    <source>
        <dbReference type="ARBA" id="ARBA00022763"/>
    </source>
</evidence>
<comment type="catalytic activity">
    <reaction evidence="1">
        <text>a 4-O-methyl-thymidine in DNA + L-cysteinyl-[protein] = a thymidine in DNA + S-methyl-L-cysteinyl-[protein]</text>
        <dbReference type="Rhea" id="RHEA:53428"/>
        <dbReference type="Rhea" id="RHEA-COMP:10131"/>
        <dbReference type="Rhea" id="RHEA-COMP:10132"/>
        <dbReference type="Rhea" id="RHEA-COMP:13555"/>
        <dbReference type="Rhea" id="RHEA-COMP:13556"/>
        <dbReference type="ChEBI" id="CHEBI:29950"/>
        <dbReference type="ChEBI" id="CHEBI:82612"/>
        <dbReference type="ChEBI" id="CHEBI:137386"/>
        <dbReference type="ChEBI" id="CHEBI:137387"/>
        <dbReference type="EC" id="2.1.1.63"/>
    </reaction>
</comment>
<organism evidence="8 9">
    <name type="scientific">Dysosmobacter welbionis</name>
    <dbReference type="NCBI Taxonomy" id="2093857"/>
    <lineage>
        <taxon>Bacteria</taxon>
        <taxon>Bacillati</taxon>
        <taxon>Bacillota</taxon>
        <taxon>Clostridia</taxon>
        <taxon>Eubacteriales</taxon>
        <taxon>Oscillospiraceae</taxon>
        <taxon>Dysosmobacter</taxon>
    </lineage>
</organism>
<comment type="catalytic activity">
    <reaction evidence="6">
        <text>a 6-O-methyl-2'-deoxyguanosine in DNA + L-cysteinyl-[protein] = S-methyl-L-cysteinyl-[protein] + a 2'-deoxyguanosine in DNA</text>
        <dbReference type="Rhea" id="RHEA:24000"/>
        <dbReference type="Rhea" id="RHEA-COMP:10131"/>
        <dbReference type="Rhea" id="RHEA-COMP:10132"/>
        <dbReference type="Rhea" id="RHEA-COMP:11367"/>
        <dbReference type="Rhea" id="RHEA-COMP:11368"/>
        <dbReference type="ChEBI" id="CHEBI:29950"/>
        <dbReference type="ChEBI" id="CHEBI:82612"/>
        <dbReference type="ChEBI" id="CHEBI:85445"/>
        <dbReference type="ChEBI" id="CHEBI:85448"/>
        <dbReference type="EC" id="2.1.1.63"/>
    </reaction>
</comment>
<evidence type="ECO:0000259" key="7">
    <source>
        <dbReference type="Pfam" id="PF01035"/>
    </source>
</evidence>
<keyword evidence="4" id="KW-0227">DNA damage</keyword>
<dbReference type="KEGG" id="obj:EIO64_15830"/>
<evidence type="ECO:0000313" key="9">
    <source>
        <dbReference type="Proteomes" id="UP000298642"/>
    </source>
</evidence>
<dbReference type="AlphaFoldDB" id="A0A4D7AMQ3"/>
<dbReference type="Proteomes" id="UP000298642">
    <property type="component" value="Chromosome"/>
</dbReference>
<dbReference type="GO" id="GO:0032259">
    <property type="term" value="P:methylation"/>
    <property type="evidence" value="ECO:0007669"/>
    <property type="project" value="UniProtKB-KW"/>
</dbReference>
<evidence type="ECO:0000256" key="5">
    <source>
        <dbReference type="ARBA" id="ARBA00023204"/>
    </source>
</evidence>
<evidence type="ECO:0000256" key="1">
    <source>
        <dbReference type="ARBA" id="ARBA00001286"/>
    </source>
</evidence>
<dbReference type="RefSeq" id="WP_021747376.1">
    <property type="nucleotide sequence ID" value="NZ_CAUWCU010000038.1"/>
</dbReference>
<dbReference type="GO" id="GO:0003908">
    <property type="term" value="F:methylated-DNA-[protein]-cysteine S-methyltransferase activity"/>
    <property type="evidence" value="ECO:0007669"/>
    <property type="project" value="UniProtKB-EC"/>
</dbReference>
<sequence>MSGTVFGAFYDVVRRIPAGSVSTYGQVARLAGMPRSARLVGYAMASCQDPTVPCHRVVDRFGGTKAAFDTFAPGTQRALLEAEGVAFRLDGTVDLEQCLWTPES</sequence>
<protein>
    <submittedName>
        <fullName evidence="8">Methylated-DNA--[protein]-cysteine S-methyltransferase</fullName>
        <ecNumber evidence="8">2.1.1.63</ecNumber>
    </submittedName>
</protein>
<evidence type="ECO:0000256" key="3">
    <source>
        <dbReference type="ARBA" id="ARBA00022679"/>
    </source>
</evidence>
<dbReference type="Gene3D" id="1.10.10.10">
    <property type="entry name" value="Winged helix-like DNA-binding domain superfamily/Winged helix DNA-binding domain"/>
    <property type="match status" value="1"/>
</dbReference>
<dbReference type="PANTHER" id="PTHR42942:SF1">
    <property type="entry name" value="ALKYLTRANSFERASE-LIKE PROTEIN 1"/>
    <property type="match status" value="1"/>
</dbReference>
<dbReference type="SUPFAM" id="SSF46767">
    <property type="entry name" value="Methylated DNA-protein cysteine methyltransferase, C-terminal domain"/>
    <property type="match status" value="1"/>
</dbReference>
<dbReference type="InterPro" id="IPR001497">
    <property type="entry name" value="MethylDNA_cys_MeTrfase_AS"/>
</dbReference>
<dbReference type="GeneID" id="89522625"/>
<dbReference type="InterPro" id="IPR014048">
    <property type="entry name" value="MethylDNA_cys_MeTrfase_DNA-bd"/>
</dbReference>
<dbReference type="InterPro" id="IPR052520">
    <property type="entry name" value="ATL_DNA_repair"/>
</dbReference>
<keyword evidence="5" id="KW-0234">DNA repair</keyword>
<dbReference type="Pfam" id="PF01035">
    <property type="entry name" value="DNA_binding_1"/>
    <property type="match status" value="1"/>
</dbReference>
<evidence type="ECO:0000256" key="6">
    <source>
        <dbReference type="ARBA" id="ARBA00049348"/>
    </source>
</evidence>
<evidence type="ECO:0000256" key="2">
    <source>
        <dbReference type="ARBA" id="ARBA00022603"/>
    </source>
</evidence>
<evidence type="ECO:0000313" key="8">
    <source>
        <dbReference type="EMBL" id="QCI60489.1"/>
    </source>
</evidence>
<dbReference type="InterPro" id="IPR036388">
    <property type="entry name" value="WH-like_DNA-bd_sf"/>
</dbReference>
<reference evidence="9" key="1">
    <citation type="submission" date="2018-12" db="EMBL/GenBank/DDBJ databases">
        <title>Dusodibacter welbiota gen. nov., sp. nov., isolated from human faeces and emended description of the Oscillibacter genus.</title>
        <authorList>
            <person name="Le Roy T."/>
            <person name="Van der Smissen P."/>
            <person name="Delzenne N."/>
            <person name="Muccioli G."/>
            <person name="Collet J.F."/>
            <person name="Cani P.D."/>
        </authorList>
    </citation>
    <scope>NUCLEOTIDE SEQUENCE [LARGE SCALE GENOMIC DNA]</scope>
    <source>
        <strain evidence="9">J115</strain>
    </source>
</reference>
<dbReference type="GO" id="GO:0006281">
    <property type="term" value="P:DNA repair"/>
    <property type="evidence" value="ECO:0007669"/>
    <property type="project" value="UniProtKB-KW"/>
</dbReference>
<dbReference type="EMBL" id="CP034413">
    <property type="protein sequence ID" value="QCI60489.1"/>
    <property type="molecule type" value="Genomic_DNA"/>
</dbReference>
<keyword evidence="2 8" id="KW-0489">Methyltransferase</keyword>
<keyword evidence="9" id="KW-1185">Reference proteome</keyword>
<dbReference type="EC" id="2.1.1.63" evidence="8"/>
<dbReference type="NCBIfam" id="TIGR00589">
    <property type="entry name" value="ogt"/>
    <property type="match status" value="1"/>
</dbReference>
<dbReference type="InterPro" id="IPR036217">
    <property type="entry name" value="MethylDNA_cys_MeTrfase_DNAb"/>
</dbReference>
<gene>
    <name evidence="8" type="ORF">EIO64_15830</name>
</gene>
<accession>A0A4D7AMQ3</accession>
<feature type="domain" description="Methylated-DNA-[protein]-cysteine S-methyltransferase DNA binding" evidence="7">
    <location>
        <begin position="8"/>
        <end position="85"/>
    </location>
</feature>
<proteinExistence type="predicted"/>
<name>A0A4D7AMQ3_9FIRM</name>
<dbReference type="PROSITE" id="PS00374">
    <property type="entry name" value="MGMT"/>
    <property type="match status" value="1"/>
</dbReference>